<proteinExistence type="predicted"/>
<dbReference type="RefSeq" id="WP_115949213.1">
    <property type="nucleotide sequence ID" value="NZ_QNVS01000007.1"/>
</dbReference>
<evidence type="ECO:0000313" key="2">
    <source>
        <dbReference type="Proteomes" id="UP000256512"/>
    </source>
</evidence>
<dbReference type="Gene3D" id="3.40.50.1010">
    <property type="entry name" value="5'-nuclease"/>
    <property type="match status" value="1"/>
</dbReference>
<name>A0A3D9BRW9_9FLAO</name>
<organism evidence="1 2">
    <name type="scientific">Chryseobacterium piscium</name>
    <dbReference type="NCBI Taxonomy" id="333702"/>
    <lineage>
        <taxon>Bacteria</taxon>
        <taxon>Pseudomonadati</taxon>
        <taxon>Bacteroidota</taxon>
        <taxon>Flavobacteriia</taxon>
        <taxon>Flavobacteriales</taxon>
        <taxon>Weeksellaceae</taxon>
        <taxon>Chryseobacterium group</taxon>
        <taxon>Chryseobacterium</taxon>
    </lineage>
</organism>
<dbReference type="Proteomes" id="UP000256512">
    <property type="component" value="Unassembled WGS sequence"/>
</dbReference>
<dbReference type="EMBL" id="QNVS01000007">
    <property type="protein sequence ID" value="REC56269.1"/>
    <property type="molecule type" value="Genomic_DNA"/>
</dbReference>
<dbReference type="Pfam" id="PF11848">
    <property type="entry name" value="DUF3368"/>
    <property type="match status" value="1"/>
</dbReference>
<dbReference type="InterPro" id="IPR029060">
    <property type="entry name" value="PIN-like_dom_sf"/>
</dbReference>
<keyword evidence="2" id="KW-1185">Reference proteome</keyword>
<dbReference type="AlphaFoldDB" id="A0A3D9BRW9"/>
<gene>
    <name evidence="1" type="ORF">DRF62_04175</name>
</gene>
<dbReference type="SUPFAM" id="SSF88723">
    <property type="entry name" value="PIN domain-like"/>
    <property type="match status" value="1"/>
</dbReference>
<sequence>MKQIYITDANIFIDLYNLGIVKEFLSLECELCTTDFVMEELEPEQAAIFSGLKIYESSEEEIEKIVDLMDNHTGLSFEDCSVWYFADKTQGVLITSDGKLRKTAFNSGTDVRGILHLFEKMKDEELLSIEICIEKLELLKTVNVRSPKKLIDNLIDQFKNEL</sequence>
<evidence type="ECO:0008006" key="3">
    <source>
        <dbReference type="Google" id="ProtNLM"/>
    </source>
</evidence>
<protein>
    <recommendedName>
        <fullName evidence="3">PIN domain-containing protein</fullName>
    </recommendedName>
</protein>
<dbReference type="InterPro" id="IPR021799">
    <property type="entry name" value="PIN-like_prokaryotic"/>
</dbReference>
<reference evidence="1 2" key="1">
    <citation type="journal article" date="2006" name="Int. J. Syst. Evol. Microbiol.">
        <title>Chryseobacterium piscium sp. nov., isolated from fish of the South Atlantic Ocean off South Africa.</title>
        <authorList>
            <person name="de Beer H."/>
            <person name="Hugo C.J."/>
            <person name="Jooste P.J."/>
            <person name="Vancanneyt M."/>
            <person name="Coenye T."/>
            <person name="Vandamme P."/>
        </authorList>
    </citation>
    <scope>NUCLEOTIDE SEQUENCE [LARGE SCALE GENOMIC DNA]</scope>
    <source>
        <strain evidence="1 2">CCUG 51923</strain>
    </source>
</reference>
<evidence type="ECO:0000313" key="1">
    <source>
        <dbReference type="EMBL" id="REC56269.1"/>
    </source>
</evidence>
<accession>A0A3D9BRW9</accession>
<comment type="caution">
    <text evidence="1">The sequence shown here is derived from an EMBL/GenBank/DDBJ whole genome shotgun (WGS) entry which is preliminary data.</text>
</comment>